<keyword evidence="3" id="KW-1185">Reference proteome</keyword>
<dbReference type="RefSeq" id="WP_184405140.1">
    <property type="nucleotide sequence ID" value="NZ_JACHHJ010000005.1"/>
</dbReference>
<evidence type="ECO:0000313" key="2">
    <source>
        <dbReference type="EMBL" id="MBB6451072.1"/>
    </source>
</evidence>
<gene>
    <name evidence="2" type="ORF">HNR44_003066</name>
</gene>
<proteinExistence type="predicted"/>
<keyword evidence="1" id="KW-0812">Transmembrane</keyword>
<protein>
    <submittedName>
        <fullName evidence="2">Uncharacterized protein</fullName>
    </submittedName>
</protein>
<organism evidence="2 3">
    <name type="scientific">Geomicrobium halophilum</name>
    <dbReference type="NCBI Taxonomy" id="549000"/>
    <lineage>
        <taxon>Bacteria</taxon>
        <taxon>Bacillati</taxon>
        <taxon>Bacillota</taxon>
        <taxon>Bacilli</taxon>
        <taxon>Bacillales</taxon>
        <taxon>Geomicrobium</taxon>
    </lineage>
</organism>
<keyword evidence="1" id="KW-1133">Transmembrane helix</keyword>
<sequence length="54" mass="6136">MLQGVRNGTTEAQWQTIQELWVLLGVFMLKTLPLALMLTRRRLNMGGKHAGIEN</sequence>
<evidence type="ECO:0000313" key="3">
    <source>
        <dbReference type="Proteomes" id="UP000568839"/>
    </source>
</evidence>
<name>A0A841Q0J8_9BACL</name>
<evidence type="ECO:0000256" key="1">
    <source>
        <dbReference type="SAM" id="Phobius"/>
    </source>
</evidence>
<accession>A0A841Q0J8</accession>
<feature type="transmembrane region" description="Helical" evidence="1">
    <location>
        <begin position="20"/>
        <end position="39"/>
    </location>
</feature>
<dbReference type="AlphaFoldDB" id="A0A841Q0J8"/>
<keyword evidence="1" id="KW-0472">Membrane</keyword>
<comment type="caution">
    <text evidence="2">The sequence shown here is derived from an EMBL/GenBank/DDBJ whole genome shotgun (WGS) entry which is preliminary data.</text>
</comment>
<reference evidence="2 3" key="1">
    <citation type="submission" date="2020-08" db="EMBL/GenBank/DDBJ databases">
        <title>Genomic Encyclopedia of Type Strains, Phase IV (KMG-IV): sequencing the most valuable type-strain genomes for metagenomic binning, comparative biology and taxonomic classification.</title>
        <authorList>
            <person name="Goeker M."/>
        </authorList>
    </citation>
    <scope>NUCLEOTIDE SEQUENCE [LARGE SCALE GENOMIC DNA]</scope>
    <source>
        <strain evidence="2 3">DSM 21769</strain>
    </source>
</reference>
<dbReference type="Proteomes" id="UP000568839">
    <property type="component" value="Unassembled WGS sequence"/>
</dbReference>
<dbReference type="EMBL" id="JACHHJ010000005">
    <property type="protein sequence ID" value="MBB6451072.1"/>
    <property type="molecule type" value="Genomic_DNA"/>
</dbReference>